<evidence type="ECO:0000259" key="5">
    <source>
        <dbReference type="SMART" id="SM00941"/>
    </source>
</evidence>
<evidence type="ECO:0000313" key="7">
    <source>
        <dbReference type="Proteomes" id="UP001553715"/>
    </source>
</evidence>
<dbReference type="NCBIfam" id="TIGR02644">
    <property type="entry name" value="Y_phosphoryl"/>
    <property type="match status" value="1"/>
</dbReference>
<dbReference type="SUPFAM" id="SSF52418">
    <property type="entry name" value="Nucleoside phosphorylase/phosphoribosyltransferase catalytic domain"/>
    <property type="match status" value="1"/>
</dbReference>
<dbReference type="GO" id="GO:0009032">
    <property type="term" value="F:thymidine phosphorylase activity"/>
    <property type="evidence" value="ECO:0007669"/>
    <property type="project" value="UniProtKB-EC"/>
</dbReference>
<accession>A0ABV3LFY9</accession>
<dbReference type="EC" id="2.4.2.4" evidence="6"/>
<dbReference type="Proteomes" id="UP001553715">
    <property type="component" value="Unassembled WGS sequence"/>
</dbReference>
<dbReference type="PIRSF" id="PIRSF000478">
    <property type="entry name" value="TP_PyNP"/>
    <property type="match status" value="1"/>
</dbReference>
<dbReference type="InterPro" id="IPR000312">
    <property type="entry name" value="Glycosyl_Trfase_fam3"/>
</dbReference>
<dbReference type="SUPFAM" id="SSF47648">
    <property type="entry name" value="Nucleoside phosphorylase/phosphoribosyltransferase N-terminal domain"/>
    <property type="match status" value="1"/>
</dbReference>
<evidence type="ECO:0000256" key="1">
    <source>
        <dbReference type="ARBA" id="ARBA00006915"/>
    </source>
</evidence>
<proteinExistence type="inferred from homology"/>
<dbReference type="InterPro" id="IPR018090">
    <property type="entry name" value="Pyrmidine_PPas_bac/euk"/>
</dbReference>
<dbReference type="SMART" id="SM00941">
    <property type="entry name" value="PYNP_C"/>
    <property type="match status" value="1"/>
</dbReference>
<name>A0ABV3LFY9_9MICO</name>
<dbReference type="InterPro" id="IPR035902">
    <property type="entry name" value="Nuc_phospho_transferase"/>
</dbReference>
<dbReference type="PANTHER" id="PTHR10515:SF0">
    <property type="entry name" value="THYMIDINE PHOSPHORYLASE"/>
    <property type="match status" value="1"/>
</dbReference>
<reference evidence="6 7" key="1">
    <citation type="submission" date="2024-06" db="EMBL/GenBank/DDBJ databases">
        <title>The Natural Products Discovery Center: Release of the First 8490 Sequenced Strains for Exploring Actinobacteria Biosynthetic Diversity.</title>
        <authorList>
            <person name="Kalkreuter E."/>
            <person name="Kautsar S.A."/>
            <person name="Yang D."/>
            <person name="Bader C.D."/>
            <person name="Teijaro C.N."/>
            <person name="Fluegel L."/>
            <person name="Davis C.M."/>
            <person name="Simpson J.R."/>
            <person name="Lauterbach L."/>
            <person name="Steele A.D."/>
            <person name="Gui C."/>
            <person name="Meng S."/>
            <person name="Li G."/>
            <person name="Viehrig K."/>
            <person name="Ye F."/>
            <person name="Su P."/>
            <person name="Kiefer A.F."/>
            <person name="Nichols A."/>
            <person name="Cepeda A.J."/>
            <person name="Yan W."/>
            <person name="Fan B."/>
            <person name="Jiang Y."/>
            <person name="Adhikari A."/>
            <person name="Zheng C.-J."/>
            <person name="Schuster L."/>
            <person name="Cowan T.M."/>
            <person name="Smanski M.J."/>
            <person name="Chevrette M.G."/>
            <person name="De Carvalho L.P.S."/>
            <person name="Shen B."/>
        </authorList>
    </citation>
    <scope>NUCLEOTIDE SEQUENCE [LARGE SCALE GENOMIC DNA]</scope>
    <source>
        <strain evidence="6 7">NPDC077434</strain>
    </source>
</reference>
<dbReference type="RefSeq" id="WP_206476259.1">
    <property type="nucleotide sequence ID" value="NZ_JBFBMH010000007.1"/>
</dbReference>
<dbReference type="InterPro" id="IPR036320">
    <property type="entry name" value="Glycosyl_Trfase_fam3_N_dom_sf"/>
</dbReference>
<dbReference type="InterPro" id="IPR017872">
    <property type="entry name" value="Pyrmidine_PPase_CS"/>
</dbReference>
<comment type="caution">
    <text evidence="6">The sequence shown here is derived from an EMBL/GenBank/DDBJ whole genome shotgun (WGS) entry which is preliminary data.</text>
</comment>
<feature type="domain" description="Pyrimidine nucleoside phosphorylase C-terminal" evidence="5">
    <location>
        <begin position="353"/>
        <end position="427"/>
    </location>
</feature>
<dbReference type="PANTHER" id="PTHR10515">
    <property type="entry name" value="THYMIDINE PHOSPHORYLASE"/>
    <property type="match status" value="1"/>
</dbReference>
<keyword evidence="3 6" id="KW-0328">Glycosyltransferase</keyword>
<dbReference type="SUPFAM" id="SSF54680">
    <property type="entry name" value="Pyrimidine nucleoside phosphorylase C-terminal domain"/>
    <property type="match status" value="1"/>
</dbReference>
<comment type="subunit">
    <text evidence="2">Homodimer.</text>
</comment>
<evidence type="ECO:0000256" key="2">
    <source>
        <dbReference type="ARBA" id="ARBA00011738"/>
    </source>
</evidence>
<dbReference type="NCBIfam" id="NF004490">
    <property type="entry name" value="PRK05820.1"/>
    <property type="match status" value="1"/>
</dbReference>
<dbReference type="InterPro" id="IPR017459">
    <property type="entry name" value="Glycosyl_Trfase_fam3_N_dom"/>
</dbReference>
<dbReference type="InterPro" id="IPR036566">
    <property type="entry name" value="PYNP-like_C_sf"/>
</dbReference>
<comment type="similarity">
    <text evidence="1">Belongs to the thymidine/pyrimidine-nucleoside phosphorylase family.</text>
</comment>
<dbReference type="Pfam" id="PF00591">
    <property type="entry name" value="Glycos_transf_3"/>
    <property type="match status" value="1"/>
</dbReference>
<evidence type="ECO:0000313" key="6">
    <source>
        <dbReference type="EMBL" id="MEW1974826.1"/>
    </source>
</evidence>
<organism evidence="6 7">
    <name type="scientific">Microbacterium profundi</name>
    <dbReference type="NCBI Taxonomy" id="450380"/>
    <lineage>
        <taxon>Bacteria</taxon>
        <taxon>Bacillati</taxon>
        <taxon>Actinomycetota</taxon>
        <taxon>Actinomycetes</taxon>
        <taxon>Micrococcales</taxon>
        <taxon>Microbacteriaceae</taxon>
        <taxon>Microbacterium</taxon>
    </lineage>
</organism>
<dbReference type="Pfam" id="PF02885">
    <property type="entry name" value="Glycos_trans_3N"/>
    <property type="match status" value="1"/>
</dbReference>
<dbReference type="Gene3D" id="1.20.970.10">
    <property type="entry name" value="Transferase, Pyrimidine Nucleoside Phosphorylase, Chain C"/>
    <property type="match status" value="1"/>
</dbReference>
<sequence length="443" mass="46392">MSAKPTAEPVEARGAFEPFDAIDVIRAKRDGAEVPEPALRWMVDAYTRGYVSDAQMASFAMAVFQRGMQRDEIRVLTDAMIASGERMSFASLGKKTVDKHSTGGVGDKITLPLAPLVACFGVAVPQLSGRGLGHTGGTLDKLESIPGWRAALSNEEMFAQMQGDVGAVICAAGSGLAPADKKLYALRDVTGTVEAIPLIASSIMSKKIAEGTDALVLDVKFGSGAFMQDIDRARELARTMVALGTDSGVATTALLTDMNVPLGLAIGNANEVRESVEILAGGGPADVRELTVALAREMLALAGVQDADVEAALDDGRAMDSWKAMIRAQDGDPDAALPTARETHVVTAPADGVVTRMDALPFGISAWRLGAGRARAEDQVVHAAGIDLHAKPGDRVTAGQALFTLSADDDARFSRALEALDDAWSIGDTAPEIGPLVRERITA</sequence>
<dbReference type="Gene3D" id="3.40.1030.10">
    <property type="entry name" value="Nucleoside phosphorylase/phosphoribosyltransferase catalytic domain"/>
    <property type="match status" value="1"/>
</dbReference>
<evidence type="ECO:0000256" key="3">
    <source>
        <dbReference type="ARBA" id="ARBA00022676"/>
    </source>
</evidence>
<keyword evidence="4 6" id="KW-0808">Transferase</keyword>
<dbReference type="InterPro" id="IPR013102">
    <property type="entry name" value="PYNP_C"/>
</dbReference>
<protein>
    <submittedName>
        <fullName evidence="6">Thymidine phosphorylase</fullName>
        <ecNumber evidence="6">2.4.2.4</ecNumber>
    </submittedName>
</protein>
<dbReference type="EMBL" id="JBFBMH010000007">
    <property type="protein sequence ID" value="MEW1974826.1"/>
    <property type="molecule type" value="Genomic_DNA"/>
</dbReference>
<evidence type="ECO:0000256" key="4">
    <source>
        <dbReference type="ARBA" id="ARBA00022679"/>
    </source>
</evidence>
<dbReference type="Pfam" id="PF07831">
    <property type="entry name" value="PYNP_C"/>
    <property type="match status" value="1"/>
</dbReference>
<keyword evidence="7" id="KW-1185">Reference proteome</keyword>
<gene>
    <name evidence="6" type="ORF">AB0301_07085</name>
</gene>
<dbReference type="Gene3D" id="3.90.1170.30">
    <property type="entry name" value="Pyrimidine nucleoside phosphorylase-like, C-terminal domain"/>
    <property type="match status" value="1"/>
</dbReference>
<dbReference type="PROSITE" id="PS00647">
    <property type="entry name" value="THYMID_PHOSPHORYLASE"/>
    <property type="match status" value="1"/>
</dbReference>
<dbReference type="InterPro" id="IPR000053">
    <property type="entry name" value="Thymidine/pyrmidine_PPase"/>
</dbReference>